<dbReference type="Pfam" id="PF09694">
    <property type="entry name" value="Gcw_chp"/>
    <property type="match status" value="1"/>
</dbReference>
<feature type="chain" id="PRO_5042174436" description="Outer membrane protein beta-barrel domain-containing protein" evidence="1">
    <location>
        <begin position="20"/>
        <end position="216"/>
    </location>
</feature>
<keyword evidence="3" id="KW-1185">Reference proteome</keyword>
<evidence type="ECO:0000313" key="3">
    <source>
        <dbReference type="Proteomes" id="UP001207408"/>
    </source>
</evidence>
<comment type="caution">
    <text evidence="2">The sequence shown here is derived from an EMBL/GenBank/DDBJ whole genome shotgun (WGS) entry which is preliminary data.</text>
</comment>
<organism evidence="2 3">
    <name type="scientific">Plebeiibacterium marinum</name>
    <dbReference type="NCBI Taxonomy" id="2992111"/>
    <lineage>
        <taxon>Bacteria</taxon>
        <taxon>Pseudomonadati</taxon>
        <taxon>Bacteroidota</taxon>
        <taxon>Bacteroidia</taxon>
        <taxon>Marinilabiliales</taxon>
        <taxon>Marinilabiliaceae</taxon>
        <taxon>Plebeiibacterium</taxon>
    </lineage>
</organism>
<evidence type="ECO:0000313" key="2">
    <source>
        <dbReference type="EMBL" id="MCW3804429.1"/>
    </source>
</evidence>
<proteinExistence type="predicted"/>
<feature type="signal peptide" evidence="1">
    <location>
        <begin position="1"/>
        <end position="19"/>
    </location>
</feature>
<reference evidence="2" key="1">
    <citation type="submission" date="2022-10" db="EMBL/GenBank/DDBJ databases">
        <authorList>
            <person name="Yu W.X."/>
        </authorList>
    </citation>
    <scope>NUCLEOTIDE SEQUENCE</scope>
    <source>
        <strain evidence="2">D04</strain>
    </source>
</reference>
<dbReference type="InterPro" id="IPR010239">
    <property type="entry name" value="CHP02001"/>
</dbReference>
<sequence>MKKVILLFAIVLAATAAKAQFSVGADLVSRYVFRGLDYGNGAALQPTIEYSTGGFAIGAWGSYGLTAGSFTEADLYLSYGFDFGLSLGLTDYYYPGTDWTNFEDKNSAHAIEFNLGYETGGLSLAGNYMLNNSEDNAGAENGTKYFEAGYSFDNLDIFIGAGDGWHSMSGDFEVVNIGIGTSKEIKFSESFSLPVFGQAIVNPNTEQFHIVVGLSL</sequence>
<dbReference type="SUPFAM" id="SSF56935">
    <property type="entry name" value="Porins"/>
    <property type="match status" value="1"/>
</dbReference>
<evidence type="ECO:0008006" key="4">
    <source>
        <dbReference type="Google" id="ProtNLM"/>
    </source>
</evidence>
<evidence type="ECO:0000256" key="1">
    <source>
        <dbReference type="SAM" id="SignalP"/>
    </source>
</evidence>
<name>A0AAE3SII6_9BACT</name>
<keyword evidence="1" id="KW-0732">Signal</keyword>
<protein>
    <recommendedName>
        <fullName evidence="4">Outer membrane protein beta-barrel domain-containing protein</fullName>
    </recommendedName>
</protein>
<dbReference type="Proteomes" id="UP001207408">
    <property type="component" value="Unassembled WGS sequence"/>
</dbReference>
<accession>A0AAE3SII6</accession>
<dbReference type="AlphaFoldDB" id="A0AAE3SII6"/>
<gene>
    <name evidence="2" type="ORF">OM074_02265</name>
</gene>
<dbReference type="EMBL" id="JAPDPI010000002">
    <property type="protein sequence ID" value="MCW3804429.1"/>
    <property type="molecule type" value="Genomic_DNA"/>
</dbReference>